<sequence>MENILSLPVQHVRDSLTIEEQAQQFVGMHTFGDTLDRLLLGHQQLIAANEDLKSMMCRILDRLDRPPDVSATLCSLCSARGGSGGPEPSDSAVVSATLPLRPAPIGQGWPKSLATLKGKHLSDFLVQFFMEGLGSLPKTPGNRSQKDCLRAVEIVGYVADLASIPTLPPSSRELERMLWILKMQNMASQCEAVLVNGFTKATTGAQRKCRRSGKLTGVVKAWSELTEQQRAAFRLLPRIRYSATRTAQS</sequence>
<gene>
    <name evidence="1" type="ORF">PHYPSEUDO_013333</name>
</gene>
<proteinExistence type="predicted"/>
<comment type="caution">
    <text evidence="1">The sequence shown here is derived from an EMBL/GenBank/DDBJ whole genome shotgun (WGS) entry which is preliminary data.</text>
</comment>
<organism evidence="1 2">
    <name type="scientific">Phytophthora pseudosyringae</name>
    <dbReference type="NCBI Taxonomy" id="221518"/>
    <lineage>
        <taxon>Eukaryota</taxon>
        <taxon>Sar</taxon>
        <taxon>Stramenopiles</taxon>
        <taxon>Oomycota</taxon>
        <taxon>Peronosporomycetes</taxon>
        <taxon>Peronosporales</taxon>
        <taxon>Peronosporaceae</taxon>
        <taxon>Phytophthora</taxon>
    </lineage>
</organism>
<evidence type="ECO:0000313" key="1">
    <source>
        <dbReference type="EMBL" id="KAG7387935.1"/>
    </source>
</evidence>
<keyword evidence="2" id="KW-1185">Reference proteome</keyword>
<dbReference type="EMBL" id="JAGDFM010000069">
    <property type="protein sequence ID" value="KAG7387935.1"/>
    <property type="molecule type" value="Genomic_DNA"/>
</dbReference>
<accession>A0A8T1W3G3</accession>
<name>A0A8T1W3G3_9STRA</name>
<dbReference type="Proteomes" id="UP000694044">
    <property type="component" value="Unassembled WGS sequence"/>
</dbReference>
<evidence type="ECO:0000313" key="2">
    <source>
        <dbReference type="Proteomes" id="UP000694044"/>
    </source>
</evidence>
<dbReference type="AlphaFoldDB" id="A0A8T1W3G3"/>
<protein>
    <submittedName>
        <fullName evidence="1">Uncharacterized protein</fullName>
    </submittedName>
</protein>
<reference evidence="1" key="1">
    <citation type="submission" date="2021-02" db="EMBL/GenBank/DDBJ databases">
        <authorList>
            <person name="Palmer J.M."/>
        </authorList>
    </citation>
    <scope>NUCLEOTIDE SEQUENCE</scope>
    <source>
        <strain evidence="1">SCRP734</strain>
    </source>
</reference>